<dbReference type="PANTHER" id="PTHR19879">
    <property type="entry name" value="TRANSCRIPTION INITIATION FACTOR TFIID"/>
    <property type="match status" value="1"/>
</dbReference>
<protein>
    <submittedName>
        <fullName evidence="5">Uncharacterized protein</fullName>
    </submittedName>
</protein>
<evidence type="ECO:0000256" key="4">
    <source>
        <dbReference type="SAM" id="MobiDB-lite"/>
    </source>
</evidence>
<gene>
    <name evidence="5" type="ORF">PAPYR_461</name>
</gene>
<keyword evidence="6" id="KW-1185">Reference proteome</keyword>
<sequence length="920" mass="98351">MNAQGLDDGMHRVQEAELFPILRNVFRAFLLNYIFSNGRTPRFVLDNGETAPTSLEFSNKNAIDPVPLLATQDRKRCRHASWMPLEDYLALSFVAGLEPSQGSALGDTLCRMTRAVSPERTMHDFARNLWATAASLTAFHSDPTLVRPWLSAQPVSTALPPLHDPLLGAGRAYLLQLLWEDPCPGWLRFVGAWPSFPSCRPALVAAVSALCSRKPNEYASCSTTPSSARPDPGPRKAPFAALRQWVRLLAALPGASWEPARPTLGCATARSLSVAPAVTQSSARAALLKHRRMLFLARMRAVYGASLAPSLPVGPASATGRPVHPWIWAKQAAPQRRTASLMAIAPPDEAPLSWGGRGQVGASRDGPSAFGGWHPRWPPASPDRPAEAAARLRGLASCFVGLDESTSPSGAVFEVLFDPTGATERLFVIAGASPYEGLLFNYREGSHVALHDSSLTEHGLSRGIWAADGSALVGGTTEGAVLCWASDGTFRARFEEARTRPPSTYPTSHHITSHHITSLVGRHPPVAGGRLAQHLHEAAAPHFTDSQRQINKFSCSHDAPQLVASCTAQSVRLYHVGWCRHAGRLESPRLSPELAPINEGSAPKPLAHEPCCVPPGGPSASAVPPCGSVACGAEGVLRVLLWDVATRKLLGARMAHPQLTPWDLLADPTQNPYASFLTVAPSGRHILSAASDCRAVLLDAASLEICHTFALPPQRLDANCGCFSSCGRYLAVGGLDNSLTVFDLAAPHRPLHTFCHDAIPAGEESWGIFECKWLPGSCILASGSQDATVRLWDVSSPTEDALLNTLPTSNCVHGIGVHPSGALLAAGTDDQRLMLFGPAESPYRLTERTRVALPWPDPDDPSPDRPAPQAARGARAALRPSGWASTRGSPRAGLLRPTRGPSGRGPAFWCAPRPPPRGCR</sequence>
<dbReference type="PANTHER" id="PTHR19879:SF9">
    <property type="entry name" value="TRANSCRIPTION INITIATION FACTOR TFIID SUBUNIT 5"/>
    <property type="match status" value="1"/>
</dbReference>
<evidence type="ECO:0000256" key="2">
    <source>
        <dbReference type="ARBA" id="ARBA00022737"/>
    </source>
</evidence>
<feature type="region of interest" description="Disordered" evidence="4">
    <location>
        <begin position="216"/>
        <end position="235"/>
    </location>
</feature>
<dbReference type="SMART" id="SM00320">
    <property type="entry name" value="WD40"/>
    <property type="match status" value="5"/>
</dbReference>
<name>A0ABQ8V0L9_9EUKA</name>
<dbReference type="PROSITE" id="PS50082">
    <property type="entry name" value="WD_REPEATS_2"/>
    <property type="match status" value="1"/>
</dbReference>
<feature type="region of interest" description="Disordered" evidence="4">
    <location>
        <begin position="358"/>
        <end position="384"/>
    </location>
</feature>
<keyword evidence="1 3" id="KW-0853">WD repeat</keyword>
<feature type="region of interest" description="Disordered" evidence="4">
    <location>
        <begin position="852"/>
        <end position="920"/>
    </location>
</feature>
<dbReference type="SUPFAM" id="SSF50998">
    <property type="entry name" value="Quinoprotein alcohol dehydrogenase-like"/>
    <property type="match status" value="1"/>
</dbReference>
<evidence type="ECO:0000256" key="1">
    <source>
        <dbReference type="ARBA" id="ARBA00022574"/>
    </source>
</evidence>
<evidence type="ECO:0000313" key="5">
    <source>
        <dbReference type="EMBL" id="KAJ4463174.1"/>
    </source>
</evidence>
<dbReference type="InterPro" id="IPR019775">
    <property type="entry name" value="WD40_repeat_CS"/>
</dbReference>
<reference evidence="5" key="1">
    <citation type="journal article" date="2022" name="bioRxiv">
        <title>Genomics of Preaxostyla Flagellates Illuminates Evolutionary Transitions and the Path Towards Mitochondrial Loss.</title>
        <authorList>
            <person name="Novak L.V.F."/>
            <person name="Treitli S.C."/>
            <person name="Pyrih J."/>
            <person name="Halakuc P."/>
            <person name="Pipaliya S.V."/>
            <person name="Vacek V."/>
            <person name="Brzon O."/>
            <person name="Soukal P."/>
            <person name="Eme L."/>
            <person name="Dacks J.B."/>
            <person name="Karnkowska A."/>
            <person name="Elias M."/>
            <person name="Hampl V."/>
        </authorList>
    </citation>
    <scope>NUCLEOTIDE SEQUENCE</scope>
    <source>
        <strain evidence="5">RCP-MX</strain>
    </source>
</reference>
<dbReference type="Pfam" id="PF00400">
    <property type="entry name" value="WD40"/>
    <property type="match status" value="1"/>
</dbReference>
<evidence type="ECO:0000313" key="6">
    <source>
        <dbReference type="Proteomes" id="UP001141327"/>
    </source>
</evidence>
<dbReference type="Proteomes" id="UP001141327">
    <property type="component" value="Unassembled WGS sequence"/>
</dbReference>
<keyword evidence="2" id="KW-0677">Repeat</keyword>
<proteinExistence type="predicted"/>
<dbReference type="EMBL" id="JAPMOS010000001">
    <property type="protein sequence ID" value="KAJ4463174.1"/>
    <property type="molecule type" value="Genomic_DNA"/>
</dbReference>
<accession>A0ABQ8V0L9</accession>
<dbReference type="InterPro" id="IPR015943">
    <property type="entry name" value="WD40/YVTN_repeat-like_dom_sf"/>
</dbReference>
<dbReference type="InterPro" id="IPR011047">
    <property type="entry name" value="Quinoprotein_ADH-like_sf"/>
</dbReference>
<feature type="repeat" description="WD" evidence="3">
    <location>
        <begin position="773"/>
        <end position="802"/>
    </location>
</feature>
<dbReference type="InterPro" id="IPR001680">
    <property type="entry name" value="WD40_rpt"/>
</dbReference>
<dbReference type="Gene3D" id="2.130.10.10">
    <property type="entry name" value="YVTN repeat-like/Quinoprotein amine dehydrogenase"/>
    <property type="match status" value="2"/>
</dbReference>
<organism evidence="5 6">
    <name type="scientific">Paratrimastix pyriformis</name>
    <dbReference type="NCBI Taxonomy" id="342808"/>
    <lineage>
        <taxon>Eukaryota</taxon>
        <taxon>Metamonada</taxon>
        <taxon>Preaxostyla</taxon>
        <taxon>Paratrimastigidae</taxon>
        <taxon>Paratrimastix</taxon>
    </lineage>
</organism>
<evidence type="ECO:0000256" key="3">
    <source>
        <dbReference type="PROSITE-ProRule" id="PRU00221"/>
    </source>
</evidence>
<feature type="compositionally biased region" description="Low complexity" evidence="4">
    <location>
        <begin position="867"/>
        <end position="880"/>
    </location>
</feature>
<comment type="caution">
    <text evidence="5">The sequence shown here is derived from an EMBL/GenBank/DDBJ whole genome shotgun (WGS) entry which is preliminary data.</text>
</comment>
<dbReference type="PROSITE" id="PS00678">
    <property type="entry name" value="WD_REPEATS_1"/>
    <property type="match status" value="1"/>
</dbReference>